<dbReference type="GO" id="GO:0001671">
    <property type="term" value="F:ATPase activator activity"/>
    <property type="evidence" value="ECO:0007669"/>
    <property type="project" value="InterPro"/>
</dbReference>
<dbReference type="Gene3D" id="1.10.287.110">
    <property type="entry name" value="DnaJ domain"/>
    <property type="match status" value="1"/>
</dbReference>
<dbReference type="PANTHER" id="PTHR14021:SF15">
    <property type="entry name" value="IRON-SULFUR CLUSTER CO-CHAPERONE PROTEIN HSCB"/>
    <property type="match status" value="1"/>
</dbReference>
<dbReference type="EMBL" id="UINC01001482">
    <property type="protein sequence ID" value="SUZ81795.1"/>
    <property type="molecule type" value="Genomic_DNA"/>
</dbReference>
<dbReference type="CDD" id="cd06257">
    <property type="entry name" value="DnaJ"/>
    <property type="match status" value="1"/>
</dbReference>
<dbReference type="GO" id="GO:0051087">
    <property type="term" value="F:protein-folding chaperone binding"/>
    <property type="evidence" value="ECO:0007669"/>
    <property type="project" value="InterPro"/>
</dbReference>
<evidence type="ECO:0000259" key="4">
    <source>
        <dbReference type="PROSITE" id="PS50076"/>
    </source>
</evidence>
<sequence length="177" mass="20468">VQKISQNFFDLFGIPESFTIDLELIGEKYRDLQTKVHPDRFANAGEQEKLVAVQYSSYLNEAFGTLVSPIKRAAYMLVLHDLDVEHFDQSELSMDLLLEQMRLREALDELSKEESQLAEISELKAEVAKKFQQSQLDFASYVDKGQLPAAKQTFHEMQFLNKLLTEIETKEEQRLGY</sequence>
<keyword evidence="3" id="KW-0175">Coiled coil</keyword>
<evidence type="ECO:0000256" key="2">
    <source>
        <dbReference type="ARBA" id="ARBA00023186"/>
    </source>
</evidence>
<proteinExistence type="inferred from homology"/>
<organism evidence="5">
    <name type="scientific">marine metagenome</name>
    <dbReference type="NCBI Taxonomy" id="408172"/>
    <lineage>
        <taxon>unclassified sequences</taxon>
        <taxon>metagenomes</taxon>
        <taxon>ecological metagenomes</taxon>
    </lineage>
</organism>
<dbReference type="PROSITE" id="PS50076">
    <property type="entry name" value="DNAJ_2"/>
    <property type="match status" value="1"/>
</dbReference>
<dbReference type="GO" id="GO:0051259">
    <property type="term" value="P:protein complex oligomerization"/>
    <property type="evidence" value="ECO:0007669"/>
    <property type="project" value="InterPro"/>
</dbReference>
<feature type="non-terminal residue" evidence="5">
    <location>
        <position position="1"/>
    </location>
</feature>
<dbReference type="Pfam" id="PF07743">
    <property type="entry name" value="HSCB_C"/>
    <property type="match status" value="1"/>
</dbReference>
<dbReference type="Gene3D" id="1.20.1280.20">
    <property type="entry name" value="HscB, C-terminal domain"/>
    <property type="match status" value="1"/>
</dbReference>
<dbReference type="InterPro" id="IPR004640">
    <property type="entry name" value="HscB"/>
</dbReference>
<accession>A0A381QR02</accession>
<name>A0A381QR02_9ZZZZ</name>
<reference evidence="5" key="1">
    <citation type="submission" date="2018-05" db="EMBL/GenBank/DDBJ databases">
        <authorList>
            <person name="Lanie J.A."/>
            <person name="Ng W.-L."/>
            <person name="Kazmierczak K.M."/>
            <person name="Andrzejewski T.M."/>
            <person name="Davidsen T.M."/>
            <person name="Wayne K.J."/>
            <person name="Tettelin H."/>
            <person name="Glass J.I."/>
            <person name="Rusch D."/>
            <person name="Podicherti R."/>
            <person name="Tsui H.-C.T."/>
            <person name="Winkler M.E."/>
        </authorList>
    </citation>
    <scope>NUCLEOTIDE SEQUENCE</scope>
</reference>
<dbReference type="InterPro" id="IPR036386">
    <property type="entry name" value="HscB_C_sf"/>
</dbReference>
<dbReference type="AlphaFoldDB" id="A0A381QR02"/>
<dbReference type="InterPro" id="IPR001623">
    <property type="entry name" value="DnaJ_domain"/>
</dbReference>
<gene>
    <name evidence="5" type="ORF">METZ01_LOCUS34649</name>
</gene>
<dbReference type="NCBIfam" id="TIGR00714">
    <property type="entry name" value="hscB"/>
    <property type="match status" value="1"/>
</dbReference>
<dbReference type="HAMAP" id="MF_00682">
    <property type="entry name" value="HscB"/>
    <property type="match status" value="1"/>
</dbReference>
<dbReference type="PANTHER" id="PTHR14021">
    <property type="entry name" value="IRON-SULFUR CLUSTER CO-CHAPERONE PROTEIN HSCB"/>
    <property type="match status" value="1"/>
</dbReference>
<evidence type="ECO:0000313" key="5">
    <source>
        <dbReference type="EMBL" id="SUZ81795.1"/>
    </source>
</evidence>
<comment type="similarity">
    <text evidence="1">Belongs to the HscB family.</text>
</comment>
<dbReference type="SMART" id="SM00271">
    <property type="entry name" value="DnaJ"/>
    <property type="match status" value="1"/>
</dbReference>
<dbReference type="GO" id="GO:1990230">
    <property type="term" value="C:iron-sulfur cluster transfer complex"/>
    <property type="evidence" value="ECO:0007669"/>
    <property type="project" value="TreeGrafter"/>
</dbReference>
<feature type="coiled-coil region" evidence="3">
    <location>
        <begin position="103"/>
        <end position="130"/>
    </location>
</feature>
<dbReference type="SUPFAM" id="SSF46565">
    <property type="entry name" value="Chaperone J-domain"/>
    <property type="match status" value="1"/>
</dbReference>
<dbReference type="InterPro" id="IPR036869">
    <property type="entry name" value="J_dom_sf"/>
</dbReference>
<evidence type="ECO:0000256" key="3">
    <source>
        <dbReference type="SAM" id="Coils"/>
    </source>
</evidence>
<evidence type="ECO:0000256" key="1">
    <source>
        <dbReference type="ARBA" id="ARBA00010476"/>
    </source>
</evidence>
<protein>
    <recommendedName>
        <fullName evidence="4">J domain-containing protein</fullName>
    </recommendedName>
</protein>
<dbReference type="SUPFAM" id="SSF47144">
    <property type="entry name" value="HSC20 (HSCB), C-terminal oligomerisation domain"/>
    <property type="match status" value="1"/>
</dbReference>
<feature type="domain" description="J" evidence="4">
    <location>
        <begin position="7"/>
        <end position="79"/>
    </location>
</feature>
<dbReference type="GO" id="GO:0044571">
    <property type="term" value="P:[2Fe-2S] cluster assembly"/>
    <property type="evidence" value="ECO:0007669"/>
    <property type="project" value="InterPro"/>
</dbReference>
<keyword evidence="2" id="KW-0143">Chaperone</keyword>
<dbReference type="InterPro" id="IPR009073">
    <property type="entry name" value="HscB_oligo_C"/>
</dbReference>